<evidence type="ECO:0000313" key="1">
    <source>
        <dbReference type="EMBL" id="RUT10011.1"/>
    </source>
</evidence>
<gene>
    <name evidence="1" type="ORF">DSM106972_005060</name>
</gene>
<reference evidence="1" key="2">
    <citation type="journal article" date="2019" name="Genome Biol. Evol.">
        <title>Day and night: Metabolic profiles and evolutionary relationships of six axenic non-marine cyanobacteria.</title>
        <authorList>
            <person name="Will S.E."/>
            <person name="Henke P."/>
            <person name="Boedeker C."/>
            <person name="Huang S."/>
            <person name="Brinkmann H."/>
            <person name="Rohde M."/>
            <person name="Jarek M."/>
            <person name="Friedl T."/>
            <person name="Seufert S."/>
            <person name="Schumacher M."/>
            <person name="Overmann J."/>
            <person name="Neumann-Schaal M."/>
            <person name="Petersen J."/>
        </authorList>
    </citation>
    <scope>NUCLEOTIDE SEQUENCE [LARGE SCALE GENOMIC DNA]</scope>
    <source>
        <strain evidence="1">PCC 7102</strain>
    </source>
</reference>
<proteinExistence type="predicted"/>
<name>A0A3S1AVM3_9CYAN</name>
<keyword evidence="2" id="KW-1185">Reference proteome</keyword>
<dbReference type="EMBL" id="RSCL01000001">
    <property type="protein sequence ID" value="RUT10011.1"/>
    <property type="molecule type" value="Genomic_DNA"/>
</dbReference>
<dbReference type="OrthoDB" id="516334at2"/>
<evidence type="ECO:0000313" key="2">
    <source>
        <dbReference type="Proteomes" id="UP000271624"/>
    </source>
</evidence>
<sequence length="67" mass="7594">MTNNLKIAEPPEAKSDLELSKDKLQQPALLPRSAWKSQLTHLKVLLKAKQTLDKTQININSTDIKEQ</sequence>
<reference evidence="1" key="1">
    <citation type="submission" date="2018-12" db="EMBL/GenBank/DDBJ databases">
        <authorList>
            <person name="Will S."/>
            <person name="Neumann-Schaal M."/>
            <person name="Henke P."/>
        </authorList>
    </citation>
    <scope>NUCLEOTIDE SEQUENCE</scope>
    <source>
        <strain evidence="1">PCC 7102</strain>
    </source>
</reference>
<dbReference type="RefSeq" id="WP_127078526.1">
    <property type="nucleotide sequence ID" value="NZ_RSCL01000001.1"/>
</dbReference>
<dbReference type="AlphaFoldDB" id="A0A3S1AVM3"/>
<dbReference type="Proteomes" id="UP000271624">
    <property type="component" value="Unassembled WGS sequence"/>
</dbReference>
<comment type="caution">
    <text evidence="1">The sequence shown here is derived from an EMBL/GenBank/DDBJ whole genome shotgun (WGS) entry which is preliminary data.</text>
</comment>
<organism evidence="1 2">
    <name type="scientific">Dulcicalothrix desertica PCC 7102</name>
    <dbReference type="NCBI Taxonomy" id="232991"/>
    <lineage>
        <taxon>Bacteria</taxon>
        <taxon>Bacillati</taxon>
        <taxon>Cyanobacteriota</taxon>
        <taxon>Cyanophyceae</taxon>
        <taxon>Nostocales</taxon>
        <taxon>Calotrichaceae</taxon>
        <taxon>Dulcicalothrix</taxon>
    </lineage>
</organism>
<accession>A0A3S1AVM3</accession>
<protein>
    <submittedName>
        <fullName evidence="1">Uncharacterized protein</fullName>
    </submittedName>
</protein>